<comment type="cofactor">
    <cofactor evidence="1">
        <name>Mg(2+)</name>
        <dbReference type="ChEBI" id="CHEBI:18420"/>
    </cofactor>
</comment>
<name>A0A2S9IJ06_9HYPH</name>
<dbReference type="GO" id="GO:0005737">
    <property type="term" value="C:cytoplasm"/>
    <property type="evidence" value="ECO:0007669"/>
    <property type="project" value="InterPro"/>
</dbReference>
<dbReference type="EC" id="3.6.1.1" evidence="2"/>
<dbReference type="InterPro" id="IPR036649">
    <property type="entry name" value="Pyrophosphatase_sf"/>
</dbReference>
<dbReference type="GO" id="GO:0000287">
    <property type="term" value="F:magnesium ion binding"/>
    <property type="evidence" value="ECO:0007669"/>
    <property type="project" value="InterPro"/>
</dbReference>
<dbReference type="GO" id="GO:0006796">
    <property type="term" value="P:phosphate-containing compound metabolic process"/>
    <property type="evidence" value="ECO:0007669"/>
    <property type="project" value="InterPro"/>
</dbReference>
<evidence type="ECO:0000256" key="1">
    <source>
        <dbReference type="ARBA" id="ARBA00001946"/>
    </source>
</evidence>
<proteinExistence type="predicted"/>
<evidence type="ECO:0000256" key="4">
    <source>
        <dbReference type="ARBA" id="ARBA00022801"/>
    </source>
</evidence>
<dbReference type="AlphaFoldDB" id="A0A2S9IJ06"/>
<dbReference type="Proteomes" id="UP000239434">
    <property type="component" value="Unassembled WGS sequence"/>
</dbReference>
<organism evidence="6 7">
    <name type="scientific">Phyllobacterium phragmitis</name>
    <dbReference type="NCBI Taxonomy" id="2670329"/>
    <lineage>
        <taxon>Bacteria</taxon>
        <taxon>Pseudomonadati</taxon>
        <taxon>Pseudomonadota</taxon>
        <taxon>Alphaproteobacteria</taxon>
        <taxon>Hyphomicrobiales</taxon>
        <taxon>Phyllobacteriaceae</taxon>
        <taxon>Phyllobacterium</taxon>
    </lineage>
</organism>
<keyword evidence="4" id="KW-0378">Hydrolase</keyword>
<comment type="caution">
    <text evidence="6">The sequence shown here is derived from an EMBL/GenBank/DDBJ whole genome shotgun (WGS) entry which is preliminary data.</text>
</comment>
<keyword evidence="7" id="KW-1185">Reference proteome</keyword>
<dbReference type="RefSeq" id="WP_105745987.1">
    <property type="nucleotide sequence ID" value="NZ_PVBR01000044.1"/>
</dbReference>
<protein>
    <recommendedName>
        <fullName evidence="2">inorganic diphosphatase</fullName>
        <ecNumber evidence="2">3.6.1.1</ecNumber>
    </recommendedName>
</protein>
<evidence type="ECO:0000313" key="7">
    <source>
        <dbReference type="Proteomes" id="UP000239434"/>
    </source>
</evidence>
<dbReference type="GO" id="GO:0004427">
    <property type="term" value="F:inorganic diphosphate phosphatase activity"/>
    <property type="evidence" value="ECO:0007669"/>
    <property type="project" value="UniProtKB-EC"/>
</dbReference>
<sequence>MSDAMIEHCYSVGSKAPVILNIVIEIPATDAMTQKLEVDLSDCTVISAGEVYPPVPIYWHYGCIPQTLDSEGEALDIILLMDETCVSSGDEIEVRPIGVARITDGWEIQDDKIIAVRNTKQHALIREINDLPPVTTVDDKRISFKDAVADFFKQYRAEGGIIHSGWGNSREARAIIENGLKKYHCVPLAKDKDSAHIFPLYQHIFIPPPPRHYGETHFLEEIEQVRSLYENQEYHSDYGYIISGAALKTALRQAGYKVGRSRLRGHNRAAVIDERLRIADCLIRYGVKVFTASNDLDWLEKAEARGVATAQIEHEEYDVENVAGISALDLWTIHYQRADGTHIAVVEHDVDTVALKERLLTIGIAKEDEACHVLNVPDRLIPWEVPARGGKRITQVTNWIDYGFNIWPDKQNRPYLVIGDAVRKIAEAQGRRRELDAFVKRCEREFDGVHFLKLAEGQPYGSPTNSIDVGMAIISNSSLVEKSRLEMQEVLQRPIDNSLHLTEDAPGLRCAVFPVDKPTYTLLQEGDPLHHLSIDRNFIDPLDPMDAFFDVFGPEHRELVVRLKDKRQAMGEALCVQNAVTLRRRSPVAHNRKRFS</sequence>
<dbReference type="EMBL" id="PVBR01000044">
    <property type="protein sequence ID" value="PRD40510.1"/>
    <property type="molecule type" value="Genomic_DNA"/>
</dbReference>
<evidence type="ECO:0000256" key="2">
    <source>
        <dbReference type="ARBA" id="ARBA00012146"/>
    </source>
</evidence>
<accession>A0A2S9IJ06</accession>
<dbReference type="InterPro" id="IPR008162">
    <property type="entry name" value="Pyrophosphatase"/>
</dbReference>
<dbReference type="SUPFAM" id="SSF50324">
    <property type="entry name" value="Inorganic pyrophosphatase"/>
    <property type="match status" value="1"/>
</dbReference>
<evidence type="ECO:0000256" key="5">
    <source>
        <dbReference type="ARBA" id="ARBA00022842"/>
    </source>
</evidence>
<evidence type="ECO:0000313" key="6">
    <source>
        <dbReference type="EMBL" id="PRD40510.1"/>
    </source>
</evidence>
<gene>
    <name evidence="6" type="ORF">C5748_26600</name>
</gene>
<dbReference type="Gene3D" id="3.90.80.10">
    <property type="entry name" value="Inorganic pyrophosphatase"/>
    <property type="match status" value="1"/>
</dbReference>
<reference evidence="6 7" key="1">
    <citation type="submission" date="2018-02" db="EMBL/GenBank/DDBJ databases">
        <title>The draft genome of Phyllobacterium sp. 1N-3.</title>
        <authorList>
            <person name="Liu L."/>
            <person name="Li L."/>
            <person name="Zhang X."/>
            <person name="Wang T."/>
            <person name="Liang L."/>
        </authorList>
    </citation>
    <scope>NUCLEOTIDE SEQUENCE [LARGE SCALE GENOMIC DNA]</scope>
    <source>
        <strain evidence="6 7">1N-3</strain>
    </source>
</reference>
<dbReference type="Pfam" id="PF00719">
    <property type="entry name" value="Pyrophosphatase"/>
    <property type="match status" value="1"/>
</dbReference>
<keyword evidence="5" id="KW-0460">Magnesium</keyword>
<evidence type="ECO:0000256" key="3">
    <source>
        <dbReference type="ARBA" id="ARBA00022723"/>
    </source>
</evidence>
<keyword evidence="3" id="KW-0479">Metal-binding</keyword>
<dbReference type="PANTHER" id="PTHR10286">
    <property type="entry name" value="INORGANIC PYROPHOSPHATASE"/>
    <property type="match status" value="1"/>
</dbReference>